<reference evidence="1 2" key="1">
    <citation type="submission" date="2021-09" db="EMBL/GenBank/DDBJ databases">
        <title>Genomic insights and catalytic innovation underlie evolution of tropane alkaloids biosynthesis.</title>
        <authorList>
            <person name="Wang Y.-J."/>
            <person name="Tian T."/>
            <person name="Huang J.-P."/>
            <person name="Huang S.-X."/>
        </authorList>
    </citation>
    <scope>NUCLEOTIDE SEQUENCE [LARGE SCALE GENOMIC DNA]</scope>
    <source>
        <strain evidence="1">KIB-2018</strain>
        <tissue evidence="1">Leaf</tissue>
    </source>
</reference>
<protein>
    <submittedName>
        <fullName evidence="1">Uncharacterized protein</fullName>
    </submittedName>
</protein>
<dbReference type="PANTHER" id="PTHR34464:SF3">
    <property type="entry name" value="OS09G0376300 PROTEIN"/>
    <property type="match status" value="1"/>
</dbReference>
<comment type="caution">
    <text evidence="1">The sequence shown here is derived from an EMBL/GenBank/DDBJ whole genome shotgun (WGS) entry which is preliminary data.</text>
</comment>
<accession>A0AAV8TZ94</accession>
<evidence type="ECO:0000313" key="1">
    <source>
        <dbReference type="EMBL" id="KAJ8771209.1"/>
    </source>
</evidence>
<dbReference type="PANTHER" id="PTHR34464">
    <property type="entry name" value="OS09G0376300 PROTEIN"/>
    <property type="match status" value="1"/>
</dbReference>
<sequence length="177" mass="19898">MILLNCGKEKMAVSLNRFSRWLWSSKEKESVSNGSSLNSSTDLGFGSRELDSVKFPRKSLASYKKVKRKSQSREQRKIDKKSGDVVLVSSDGGVYVPESESNDPDWSIGWVEPHGPEFRRDNENDDGFAVLVPCYRPSCKHLVDGSKNQLLTAINSLRNEFSSEGKNCMEWLSSLQS</sequence>
<dbReference type="EMBL" id="JAIWQS010000003">
    <property type="protein sequence ID" value="KAJ8771209.1"/>
    <property type="molecule type" value="Genomic_DNA"/>
</dbReference>
<evidence type="ECO:0000313" key="2">
    <source>
        <dbReference type="Proteomes" id="UP001159364"/>
    </source>
</evidence>
<gene>
    <name evidence="1" type="ORF">K2173_025999</name>
</gene>
<organism evidence="1 2">
    <name type="scientific">Erythroxylum novogranatense</name>
    <dbReference type="NCBI Taxonomy" id="1862640"/>
    <lineage>
        <taxon>Eukaryota</taxon>
        <taxon>Viridiplantae</taxon>
        <taxon>Streptophyta</taxon>
        <taxon>Embryophyta</taxon>
        <taxon>Tracheophyta</taxon>
        <taxon>Spermatophyta</taxon>
        <taxon>Magnoliopsida</taxon>
        <taxon>eudicotyledons</taxon>
        <taxon>Gunneridae</taxon>
        <taxon>Pentapetalae</taxon>
        <taxon>rosids</taxon>
        <taxon>fabids</taxon>
        <taxon>Malpighiales</taxon>
        <taxon>Erythroxylaceae</taxon>
        <taxon>Erythroxylum</taxon>
    </lineage>
</organism>
<proteinExistence type="predicted"/>
<keyword evidence="2" id="KW-1185">Reference proteome</keyword>
<dbReference type="Proteomes" id="UP001159364">
    <property type="component" value="Linkage Group LG03"/>
</dbReference>
<name>A0AAV8TZ94_9ROSI</name>
<dbReference type="AlphaFoldDB" id="A0AAV8TZ94"/>